<proteinExistence type="predicted"/>
<evidence type="ECO:0000256" key="1">
    <source>
        <dbReference type="SAM" id="MobiDB-lite"/>
    </source>
</evidence>
<accession>A0A4Q1BT99</accession>
<dbReference type="EMBL" id="SDIL01000010">
    <property type="protein sequence ID" value="RXK41294.1"/>
    <property type="molecule type" value="Genomic_DNA"/>
</dbReference>
<dbReference type="AlphaFoldDB" id="A0A4Q1BT99"/>
<evidence type="ECO:0000313" key="2">
    <source>
        <dbReference type="EMBL" id="RXK41294.1"/>
    </source>
</evidence>
<comment type="caution">
    <text evidence="2">The sequence shown here is derived from an EMBL/GenBank/DDBJ whole genome shotgun (WGS) entry which is preliminary data.</text>
</comment>
<feature type="compositionally biased region" description="Low complexity" evidence="1">
    <location>
        <begin position="278"/>
        <end position="287"/>
    </location>
</feature>
<name>A0A4Q1BT99_TREME</name>
<reference evidence="2 3" key="1">
    <citation type="submission" date="2016-06" db="EMBL/GenBank/DDBJ databases">
        <title>Evolution of pathogenesis and genome organization in the Tremellales.</title>
        <authorList>
            <person name="Cuomo C."/>
            <person name="Litvintseva A."/>
            <person name="Heitman J."/>
            <person name="Chen Y."/>
            <person name="Sun S."/>
            <person name="Springer D."/>
            <person name="Dromer F."/>
            <person name="Young S."/>
            <person name="Zeng Q."/>
            <person name="Chapman S."/>
            <person name="Gujja S."/>
            <person name="Saif S."/>
            <person name="Birren B."/>
        </authorList>
    </citation>
    <scope>NUCLEOTIDE SEQUENCE [LARGE SCALE GENOMIC DNA]</scope>
    <source>
        <strain evidence="2 3">ATCC 28783</strain>
    </source>
</reference>
<sequence>MNSKATQTMTSSPDSTHADTSLDVRFLGMSDRKLNVIDAAVSKEVRDALRKRLLVRAAVRTAWNTIIFSPPLPDMSLPALRPSLTQLPSVQEALGIRDDDEETWFDHFLNTMTQPGMGFTGVNSQMVNVKFTDNVDPQQTPQPFIPSTPSPSSVSPPTTHNPLSSPHTDSIWVYMNEVVDDMIDREDVDESLLLEHLNSLPESFDPSPTSTILSTSTVDCQCQDPNCIDCQLDPEFLSILANVNPDNIPWYDDLDGLPVLHRTRDETEQDESDIPVMSHSLSSSSSTESECLTPLSAINSAIIPELILPSPDAEEEIHGYVETGTNVGSGEEVSNVKRQHGEESVLGVTGLGKVGGVGWFGGGYSG</sequence>
<dbReference type="VEuPathDB" id="FungiDB:TREMEDRAFT_57776"/>
<dbReference type="Proteomes" id="UP000289152">
    <property type="component" value="Unassembled WGS sequence"/>
</dbReference>
<protein>
    <submittedName>
        <fullName evidence="2">Uncharacterized protein</fullName>
    </submittedName>
</protein>
<organism evidence="2 3">
    <name type="scientific">Tremella mesenterica</name>
    <name type="common">Jelly fungus</name>
    <dbReference type="NCBI Taxonomy" id="5217"/>
    <lineage>
        <taxon>Eukaryota</taxon>
        <taxon>Fungi</taxon>
        <taxon>Dikarya</taxon>
        <taxon>Basidiomycota</taxon>
        <taxon>Agaricomycotina</taxon>
        <taxon>Tremellomycetes</taxon>
        <taxon>Tremellales</taxon>
        <taxon>Tremellaceae</taxon>
        <taxon>Tremella</taxon>
    </lineage>
</organism>
<feature type="region of interest" description="Disordered" evidence="1">
    <location>
        <begin position="134"/>
        <end position="165"/>
    </location>
</feature>
<gene>
    <name evidence="2" type="ORF">M231_01444</name>
</gene>
<keyword evidence="3" id="KW-1185">Reference proteome</keyword>
<feature type="region of interest" description="Disordered" evidence="1">
    <location>
        <begin position="265"/>
        <end position="287"/>
    </location>
</feature>
<dbReference type="InParanoid" id="A0A4Q1BT99"/>
<evidence type="ECO:0000313" key="3">
    <source>
        <dbReference type="Proteomes" id="UP000289152"/>
    </source>
</evidence>